<comment type="function">
    <text evidence="4">Contacts the emerging nascent chain on the ribosome.</text>
</comment>
<dbReference type="Gene3D" id="2.20.70.30">
    <property type="entry name" value="Nascent polypeptide-associated complex domain"/>
    <property type="match status" value="1"/>
</dbReference>
<reference evidence="7" key="1">
    <citation type="submission" date="2014-07" db="EMBL/GenBank/DDBJ databases">
        <title>Methanogenic archaea and the global carbon cycle.</title>
        <authorList>
            <person name="Henriksen J.R."/>
            <person name="Luke J."/>
            <person name="Reinhart S."/>
            <person name="Benedict M.N."/>
            <person name="Youngblut N.D."/>
            <person name="Metcalf M.E."/>
            <person name="Whitaker R.J."/>
            <person name="Metcalf W.W."/>
        </authorList>
    </citation>
    <scope>NUCLEOTIDE SEQUENCE [LARGE SCALE GENOMIC DNA]</scope>
    <source>
        <strain evidence="7">3</strain>
    </source>
</reference>
<dbReference type="PROSITE" id="PS51151">
    <property type="entry name" value="NAC_AB"/>
    <property type="match status" value="1"/>
</dbReference>
<dbReference type="CDD" id="cd14359">
    <property type="entry name" value="UBA_AeNAC"/>
    <property type="match status" value="1"/>
</dbReference>
<sequence length="120" mass="12894">MFPGMGGVGGRGMNPAKMKQMMKQMGIDVKELKDVQEVVIKTADSNIIIENANVTIMKVQGSETYQIVGDVKEVPKELEIPAEDIKLVMEQTGVSEDEARKALQSSNGDLAEAIVALSSA</sequence>
<dbReference type="NCBIfam" id="TIGR00264">
    <property type="entry name" value="archaeal-type nascent polypeptide-associated complex protein"/>
    <property type="match status" value="1"/>
</dbReference>
<evidence type="ECO:0000256" key="5">
    <source>
        <dbReference type="NCBIfam" id="TIGR00264"/>
    </source>
</evidence>
<dbReference type="KEGG" id="mbak:MSBR3_1518"/>
<dbReference type="InterPro" id="IPR002715">
    <property type="entry name" value="Nas_poly-pep-assoc_cplx_dom"/>
</dbReference>
<dbReference type="InterPro" id="IPR038187">
    <property type="entry name" value="NAC_A/B_dom_sf"/>
</dbReference>
<feature type="domain" description="NAC-A/B" evidence="6">
    <location>
        <begin position="12"/>
        <end position="80"/>
    </location>
</feature>
<evidence type="ECO:0000256" key="3">
    <source>
        <dbReference type="ARBA" id="ARBA00022927"/>
    </source>
</evidence>
<dbReference type="InterPro" id="IPR044034">
    <property type="entry name" value="NAC-like_UBA"/>
</dbReference>
<dbReference type="SUPFAM" id="SSF46934">
    <property type="entry name" value="UBA-like"/>
    <property type="match status" value="1"/>
</dbReference>
<evidence type="ECO:0000259" key="6">
    <source>
        <dbReference type="PROSITE" id="PS51151"/>
    </source>
</evidence>
<dbReference type="PATRIC" id="fig|1434107.4.peg.1978"/>
<dbReference type="AlphaFoldDB" id="A0A0E3SK45"/>
<evidence type="ECO:0000256" key="4">
    <source>
        <dbReference type="HAMAP-Rule" id="MF_00814"/>
    </source>
</evidence>
<dbReference type="InterPro" id="IPR005231">
    <property type="entry name" value="NAC_arc"/>
</dbReference>
<comment type="subunit">
    <text evidence="4">Homodimer. Interacts with the ribosome. Binds ribosomal RNA.</text>
</comment>
<dbReference type="HAMAP" id="MF_00814">
    <property type="entry name" value="NAC_arch"/>
    <property type="match status" value="1"/>
</dbReference>
<dbReference type="GO" id="GO:0003723">
    <property type="term" value="F:RNA binding"/>
    <property type="evidence" value="ECO:0007669"/>
    <property type="project" value="UniProtKB-UniRule"/>
</dbReference>
<proteinExistence type="inferred from homology"/>
<dbReference type="Pfam" id="PF01849">
    <property type="entry name" value="NAC"/>
    <property type="match status" value="1"/>
</dbReference>
<keyword evidence="1 4" id="KW-0813">Transport</keyword>
<protein>
    <recommendedName>
        <fullName evidence="4 5">Nascent polypeptide-associated complex protein</fullName>
    </recommendedName>
</protein>
<dbReference type="Proteomes" id="UP000033066">
    <property type="component" value="Chromosome"/>
</dbReference>
<accession>A0A0E3SK45</accession>
<dbReference type="CDD" id="cd22054">
    <property type="entry name" value="NAC_NACA"/>
    <property type="match status" value="1"/>
</dbReference>
<comment type="similarity">
    <text evidence="4">Belongs to the NAC-alpha family.</text>
</comment>
<dbReference type="EMBL" id="CP009517">
    <property type="protein sequence ID" value="AKB82096.1"/>
    <property type="molecule type" value="Genomic_DNA"/>
</dbReference>
<dbReference type="OrthoDB" id="53273at2157"/>
<dbReference type="HOGENOM" id="CLU_146475_1_0_2"/>
<keyword evidence="2 4" id="KW-0694">RNA-binding</keyword>
<name>A0A0E3SK45_METBA</name>
<keyword evidence="8" id="KW-1185">Reference proteome</keyword>
<evidence type="ECO:0000256" key="1">
    <source>
        <dbReference type="ARBA" id="ARBA00022448"/>
    </source>
</evidence>
<dbReference type="GO" id="GO:0015031">
    <property type="term" value="P:protein transport"/>
    <property type="evidence" value="ECO:0007669"/>
    <property type="project" value="UniProtKB-UniRule"/>
</dbReference>
<organism evidence="7 8">
    <name type="scientific">Methanosarcina barkeri 3</name>
    <dbReference type="NCBI Taxonomy" id="1434107"/>
    <lineage>
        <taxon>Archaea</taxon>
        <taxon>Methanobacteriati</taxon>
        <taxon>Methanobacteriota</taxon>
        <taxon>Stenosarchaea group</taxon>
        <taxon>Methanomicrobia</taxon>
        <taxon>Methanosarcinales</taxon>
        <taxon>Methanosarcinaceae</taxon>
        <taxon>Methanosarcina</taxon>
    </lineage>
</organism>
<dbReference type="Pfam" id="PF19026">
    <property type="entry name" value="UBA_HYPK"/>
    <property type="match status" value="1"/>
</dbReference>
<evidence type="ECO:0000313" key="8">
    <source>
        <dbReference type="Proteomes" id="UP000033066"/>
    </source>
</evidence>
<dbReference type="STRING" id="1434107.MSBR3_1518"/>
<evidence type="ECO:0000313" key="7">
    <source>
        <dbReference type="EMBL" id="AKB82096.1"/>
    </source>
</evidence>
<dbReference type="SMART" id="SM01407">
    <property type="entry name" value="NAC"/>
    <property type="match status" value="1"/>
</dbReference>
<dbReference type="RefSeq" id="WP_048107489.1">
    <property type="nucleotide sequence ID" value="NZ_CP009517.1"/>
</dbReference>
<dbReference type="Gene3D" id="1.10.8.10">
    <property type="entry name" value="DNA helicase RuvA subunit, C-terminal domain"/>
    <property type="match status" value="1"/>
</dbReference>
<dbReference type="GeneID" id="24789058"/>
<dbReference type="InterPro" id="IPR009060">
    <property type="entry name" value="UBA-like_sf"/>
</dbReference>
<gene>
    <name evidence="4" type="primary">nac</name>
    <name evidence="7" type="ORF">MSBR3_1518</name>
</gene>
<keyword evidence="3 4" id="KW-0653">Protein transport</keyword>
<evidence type="ECO:0000256" key="2">
    <source>
        <dbReference type="ARBA" id="ARBA00022884"/>
    </source>
</evidence>